<accession>A0AAV3AZJ0</accession>
<dbReference type="Proteomes" id="UP001181693">
    <property type="component" value="Unassembled WGS sequence"/>
</dbReference>
<evidence type="ECO:0000313" key="3">
    <source>
        <dbReference type="Proteomes" id="UP001181693"/>
    </source>
</evidence>
<keyword evidence="1" id="KW-0812">Transmembrane</keyword>
<evidence type="ECO:0000256" key="1">
    <source>
        <dbReference type="SAM" id="Phobius"/>
    </source>
</evidence>
<feature type="transmembrane region" description="Helical" evidence="1">
    <location>
        <begin position="51"/>
        <end position="69"/>
    </location>
</feature>
<keyword evidence="3" id="KW-1185">Reference proteome</keyword>
<sequence>MMLQPRRHIPLTKLMPVSARNLLTPFSGRVKETIIKQKGNKALFTTKMHQFFFFFFYHIFTLKTTQYFFPNTQHIYITF</sequence>
<proteinExistence type="predicted"/>
<comment type="caution">
    <text evidence="2">The sequence shown here is derived from an EMBL/GenBank/DDBJ whole genome shotgun (WGS) entry which is preliminary data.</text>
</comment>
<name>A0AAV3AZJ0_PYXAD</name>
<dbReference type="EMBL" id="DYDO01000001">
    <property type="protein sequence ID" value="DBA33334.1"/>
    <property type="molecule type" value="Genomic_DNA"/>
</dbReference>
<dbReference type="AlphaFoldDB" id="A0AAV3AZJ0"/>
<gene>
    <name evidence="2" type="ORF">GDO54_001033</name>
</gene>
<reference evidence="2" key="1">
    <citation type="thesis" date="2020" institute="ProQuest LLC" country="789 East Eisenhower Parkway, Ann Arbor, MI, USA">
        <title>Comparative Genomics and Chromosome Evolution.</title>
        <authorList>
            <person name="Mudd A.B."/>
        </authorList>
    </citation>
    <scope>NUCLEOTIDE SEQUENCE</scope>
    <source>
        <strain evidence="2">1538</strain>
        <tissue evidence="2">Blood</tissue>
    </source>
</reference>
<keyword evidence="1" id="KW-0472">Membrane</keyword>
<protein>
    <submittedName>
        <fullName evidence="2">Uncharacterized protein</fullName>
    </submittedName>
</protein>
<evidence type="ECO:0000313" key="2">
    <source>
        <dbReference type="EMBL" id="DBA33334.1"/>
    </source>
</evidence>
<keyword evidence="1" id="KW-1133">Transmembrane helix</keyword>
<organism evidence="2 3">
    <name type="scientific">Pyxicephalus adspersus</name>
    <name type="common">African bullfrog</name>
    <dbReference type="NCBI Taxonomy" id="30357"/>
    <lineage>
        <taxon>Eukaryota</taxon>
        <taxon>Metazoa</taxon>
        <taxon>Chordata</taxon>
        <taxon>Craniata</taxon>
        <taxon>Vertebrata</taxon>
        <taxon>Euteleostomi</taxon>
        <taxon>Amphibia</taxon>
        <taxon>Batrachia</taxon>
        <taxon>Anura</taxon>
        <taxon>Neobatrachia</taxon>
        <taxon>Ranoidea</taxon>
        <taxon>Pyxicephalidae</taxon>
        <taxon>Pyxicephalinae</taxon>
        <taxon>Pyxicephalus</taxon>
    </lineage>
</organism>